<evidence type="ECO:0000256" key="5">
    <source>
        <dbReference type="ARBA" id="ARBA00022679"/>
    </source>
</evidence>
<dbReference type="InterPro" id="IPR010961">
    <property type="entry name" value="4pyrrol_synth_NH2levulA_synth"/>
</dbReference>
<dbReference type="HOGENOM" id="CLU_015846_6_0_1"/>
<proteinExistence type="inferred from homology"/>
<dbReference type="EC" id="2.3.1.37" evidence="11"/>
<dbReference type="PROSITE" id="PS00599">
    <property type="entry name" value="AA_TRANSFER_CLASS_2"/>
    <property type="match status" value="1"/>
</dbReference>
<keyword evidence="5 11" id="KW-0808">Transferase</keyword>
<dbReference type="InterPro" id="IPR050087">
    <property type="entry name" value="AON_synthase_class-II"/>
</dbReference>
<dbReference type="Gene3D" id="3.40.640.10">
    <property type="entry name" value="Type I PLP-dependent aspartate aminotransferase-like (Major domain)"/>
    <property type="match status" value="1"/>
</dbReference>
<reference evidence="14" key="1">
    <citation type="journal article" date="2014" name="Proc. Natl. Acad. Sci. U.S.A.">
        <title>Extensive sampling of basidiomycete genomes demonstrates inadequacy of the white-rot/brown-rot paradigm for wood decay fungi.</title>
        <authorList>
            <person name="Riley R."/>
            <person name="Salamov A.A."/>
            <person name="Brown D.W."/>
            <person name="Nagy L.G."/>
            <person name="Floudas D."/>
            <person name="Held B.W."/>
            <person name="Levasseur A."/>
            <person name="Lombard V."/>
            <person name="Morin E."/>
            <person name="Otillar R."/>
            <person name="Lindquist E.A."/>
            <person name="Sun H."/>
            <person name="LaButti K.M."/>
            <person name="Schmutz J."/>
            <person name="Jabbour D."/>
            <person name="Luo H."/>
            <person name="Baker S.E."/>
            <person name="Pisabarro A.G."/>
            <person name="Walton J.D."/>
            <person name="Blanchette R.A."/>
            <person name="Henrissat B."/>
            <person name="Martin F."/>
            <person name="Cullen D."/>
            <person name="Hibbett D.S."/>
            <person name="Grigoriev I.V."/>
        </authorList>
    </citation>
    <scope>NUCLEOTIDE SEQUENCE [LARGE SCALE GENOMIC DNA]</scope>
    <source>
        <strain evidence="14">MUCL 33604</strain>
    </source>
</reference>
<dbReference type="InterPro" id="IPR015422">
    <property type="entry name" value="PyrdxlP-dep_Trfase_small"/>
</dbReference>
<evidence type="ECO:0000256" key="6">
    <source>
        <dbReference type="ARBA" id="ARBA00022898"/>
    </source>
</evidence>
<comment type="pathway">
    <text evidence="3 11">Porphyrin-containing compound metabolism; protoporphyrin-IX biosynthesis; 5-aminolevulinate from glycine: step 1/1.</text>
</comment>
<evidence type="ECO:0000256" key="7">
    <source>
        <dbReference type="ARBA" id="ARBA00023133"/>
    </source>
</evidence>
<comment type="similarity">
    <text evidence="4 10">Belongs to the class-II pyridoxal-phosphate-dependent aminotransferase family.</text>
</comment>
<evidence type="ECO:0000256" key="10">
    <source>
        <dbReference type="RuleBase" id="RU003693"/>
    </source>
</evidence>
<comment type="subcellular location">
    <subcellularLocation>
        <location evidence="11">Mitochondrion matrix</location>
    </subcellularLocation>
</comment>
<feature type="domain" description="Aminotransferase class I/classII large" evidence="12">
    <location>
        <begin position="119"/>
        <end position="477"/>
    </location>
</feature>
<dbReference type="UniPathway" id="UPA00251">
    <property type="reaction ID" value="UER00375"/>
</dbReference>
<dbReference type="SUPFAM" id="SSF53383">
    <property type="entry name" value="PLP-dependent transferases"/>
    <property type="match status" value="1"/>
</dbReference>
<evidence type="ECO:0000256" key="1">
    <source>
        <dbReference type="ARBA" id="ARBA00001933"/>
    </source>
</evidence>
<dbReference type="FunFam" id="3.40.640.10:FF:000006">
    <property type="entry name" value="5-aminolevulinate synthase, mitochondrial"/>
    <property type="match status" value="1"/>
</dbReference>
<dbReference type="EMBL" id="KL197712">
    <property type="protein sequence ID" value="KDQ61602.1"/>
    <property type="molecule type" value="Genomic_DNA"/>
</dbReference>
<dbReference type="PANTHER" id="PTHR13693">
    <property type="entry name" value="CLASS II AMINOTRANSFERASE/8-AMINO-7-OXONONANOATE SYNTHASE"/>
    <property type="match status" value="1"/>
</dbReference>
<dbReference type="GO" id="GO:0003870">
    <property type="term" value="F:5-aminolevulinate synthase activity"/>
    <property type="evidence" value="ECO:0007669"/>
    <property type="project" value="UniProtKB-EC"/>
</dbReference>
<sequence>MISPLLPPSRTSRFFREFYNISRPLTRQTHSASPLSAAHALDSRVTLLQDPPPPPPIEGFISPDFHIHPLIHDKAVFNYAEFAADKLQEKKKDGSYRYFNHIDRIANSFPLARAADGSEVTIWCSNDYLGMGSSPVVIDAIKKGLDDYGAGAGGSRNIGGNGTHHVALEAELASLHQKPSSLAFNSGYTAQQAPLETLGTLLPSCVIFSDALNHASMIHGIRNAKCRKVIFQHNDLVDLETKLAGFPRSTPKIIAIESVYSMCGSVAPMEAICDLAEKYGGLLFVDEVHAVGAYGPTGAGLAEHLDWTAEHEFRSTHRKKLVDRIDIVSATLGKSFGIIGGYMAASAPIVDFVRSYASTFIFTTSSPPAILAGIRAALAHQRSQSEDRIRLQRSTLAVKSALRDHGIPVMPNPTHIIPVLVGDPVQTKQASDLLLKKHGIYVQAINYPTVAHGTERLRIASSARHDSSHEQRLISALESVWTELKLNRVNDWRLLGGRAGVGISPREDIETVWSEKQLTGL</sequence>
<keyword evidence="8 11" id="KW-0012">Acyltransferase</keyword>
<dbReference type="GO" id="GO:0030170">
    <property type="term" value="F:pyridoxal phosphate binding"/>
    <property type="evidence" value="ECO:0007669"/>
    <property type="project" value="UniProtKB-UniRule"/>
</dbReference>
<dbReference type="Gene3D" id="3.90.1150.10">
    <property type="entry name" value="Aspartate Aminotransferase, domain 1"/>
    <property type="match status" value="1"/>
</dbReference>
<comment type="function">
    <text evidence="2">Catalyzes the synthesis of 5-aminolevulinate (ALA) from succinyl-CoA and glycine, the first and rate-limiting step in heme biosynthesis.</text>
</comment>
<evidence type="ECO:0000256" key="11">
    <source>
        <dbReference type="RuleBase" id="RU910713"/>
    </source>
</evidence>
<protein>
    <recommendedName>
        <fullName evidence="11">5-aminolevulinate synthase</fullName>
        <ecNumber evidence="11">2.3.1.37</ecNumber>
    </recommendedName>
    <alternativeName>
        <fullName evidence="11">5-aminolevulinic acid synthase</fullName>
    </alternativeName>
    <alternativeName>
        <fullName evidence="11">Delta-ALA synthase</fullName>
    </alternativeName>
    <alternativeName>
        <fullName evidence="11">Delta-aminolevulinate synthase</fullName>
    </alternativeName>
</protein>
<dbReference type="InterPro" id="IPR004839">
    <property type="entry name" value="Aminotransferase_I/II_large"/>
</dbReference>
<evidence type="ECO:0000256" key="2">
    <source>
        <dbReference type="ARBA" id="ARBA00003076"/>
    </source>
</evidence>
<dbReference type="Pfam" id="PF00155">
    <property type="entry name" value="Aminotran_1_2"/>
    <property type="match status" value="1"/>
</dbReference>
<dbReference type="AlphaFoldDB" id="A0A067QDM9"/>
<dbReference type="InParanoid" id="A0A067QDM9"/>
<dbReference type="InterPro" id="IPR001917">
    <property type="entry name" value="Aminotrans_II_pyridoxalP_BS"/>
</dbReference>
<evidence type="ECO:0000256" key="3">
    <source>
        <dbReference type="ARBA" id="ARBA00005029"/>
    </source>
</evidence>
<dbReference type="InterPro" id="IPR015424">
    <property type="entry name" value="PyrdxlP-dep_Trfase"/>
</dbReference>
<organism evidence="13 14">
    <name type="scientific">Jaapia argillacea MUCL 33604</name>
    <dbReference type="NCBI Taxonomy" id="933084"/>
    <lineage>
        <taxon>Eukaryota</taxon>
        <taxon>Fungi</taxon>
        <taxon>Dikarya</taxon>
        <taxon>Basidiomycota</taxon>
        <taxon>Agaricomycotina</taxon>
        <taxon>Agaricomycetes</taxon>
        <taxon>Agaricomycetidae</taxon>
        <taxon>Jaapiales</taxon>
        <taxon>Jaapiaceae</taxon>
        <taxon>Jaapia</taxon>
    </lineage>
</organism>
<dbReference type="PANTHER" id="PTHR13693:SF102">
    <property type="entry name" value="2-AMINO-3-KETOBUTYRATE COENZYME A LIGASE, MITOCHONDRIAL"/>
    <property type="match status" value="1"/>
</dbReference>
<gene>
    <name evidence="13" type="ORF">JAAARDRAFT_515079</name>
</gene>
<comment type="catalytic activity">
    <reaction evidence="9 11">
        <text>succinyl-CoA + glycine + H(+) = 5-aminolevulinate + CO2 + CoA</text>
        <dbReference type="Rhea" id="RHEA:12921"/>
        <dbReference type="ChEBI" id="CHEBI:15378"/>
        <dbReference type="ChEBI" id="CHEBI:16526"/>
        <dbReference type="ChEBI" id="CHEBI:57287"/>
        <dbReference type="ChEBI" id="CHEBI:57292"/>
        <dbReference type="ChEBI" id="CHEBI:57305"/>
        <dbReference type="ChEBI" id="CHEBI:356416"/>
        <dbReference type="EC" id="2.3.1.37"/>
    </reaction>
</comment>
<evidence type="ECO:0000313" key="13">
    <source>
        <dbReference type="EMBL" id="KDQ61602.1"/>
    </source>
</evidence>
<evidence type="ECO:0000259" key="12">
    <source>
        <dbReference type="Pfam" id="PF00155"/>
    </source>
</evidence>
<dbReference type="STRING" id="933084.A0A067QDM9"/>
<evidence type="ECO:0000256" key="4">
    <source>
        <dbReference type="ARBA" id="ARBA00008392"/>
    </source>
</evidence>
<name>A0A067QDM9_9AGAM</name>
<evidence type="ECO:0000256" key="8">
    <source>
        <dbReference type="ARBA" id="ARBA00023315"/>
    </source>
</evidence>
<dbReference type="GO" id="GO:0006782">
    <property type="term" value="P:protoporphyrinogen IX biosynthetic process"/>
    <property type="evidence" value="ECO:0007669"/>
    <property type="project" value="UniProtKB-UniRule"/>
</dbReference>
<keyword evidence="14" id="KW-1185">Reference proteome</keyword>
<comment type="cofactor">
    <cofactor evidence="1 10">
        <name>pyridoxal 5'-phosphate</name>
        <dbReference type="ChEBI" id="CHEBI:597326"/>
    </cofactor>
</comment>
<accession>A0A067QDM9</accession>
<dbReference type="GO" id="GO:0005759">
    <property type="term" value="C:mitochondrial matrix"/>
    <property type="evidence" value="ECO:0007669"/>
    <property type="project" value="UniProtKB-SubCell"/>
</dbReference>
<keyword evidence="7 11" id="KW-0350">Heme biosynthesis</keyword>
<dbReference type="OrthoDB" id="10263824at2759"/>
<dbReference type="InterPro" id="IPR015421">
    <property type="entry name" value="PyrdxlP-dep_Trfase_major"/>
</dbReference>
<evidence type="ECO:0000256" key="9">
    <source>
        <dbReference type="ARBA" id="ARBA00047654"/>
    </source>
</evidence>
<keyword evidence="6 10" id="KW-0663">Pyridoxal phosphate</keyword>
<evidence type="ECO:0000313" key="14">
    <source>
        <dbReference type="Proteomes" id="UP000027265"/>
    </source>
</evidence>
<dbReference type="NCBIfam" id="TIGR01821">
    <property type="entry name" value="5aminolev_synth"/>
    <property type="match status" value="1"/>
</dbReference>
<keyword evidence="11" id="KW-0496">Mitochondrion</keyword>
<dbReference type="CDD" id="cd06454">
    <property type="entry name" value="KBL_like"/>
    <property type="match status" value="1"/>
</dbReference>
<dbReference type="Proteomes" id="UP000027265">
    <property type="component" value="Unassembled WGS sequence"/>
</dbReference>